<protein>
    <submittedName>
        <fullName evidence="2">Lipoprotein NlpI</fullName>
    </submittedName>
</protein>
<dbReference type="EMBL" id="SJPF01000004">
    <property type="protein sequence ID" value="TWT31511.1"/>
    <property type="molecule type" value="Genomic_DNA"/>
</dbReference>
<dbReference type="SUPFAM" id="SSF48452">
    <property type="entry name" value="TPR-like"/>
    <property type="match status" value="1"/>
</dbReference>
<evidence type="ECO:0000313" key="2">
    <source>
        <dbReference type="EMBL" id="TWT31511.1"/>
    </source>
</evidence>
<dbReference type="PANTHER" id="PTHR47908:SF2">
    <property type="entry name" value="TETRATRICOPEPTIDE REPEAT (TPR)-LIKE SUPERFAMILY PROTEIN"/>
    <property type="match status" value="1"/>
</dbReference>
<keyword evidence="3" id="KW-1185">Reference proteome</keyword>
<dbReference type="Gene3D" id="1.25.40.10">
    <property type="entry name" value="Tetratricopeptide repeat domain"/>
    <property type="match status" value="1"/>
</dbReference>
<keyword evidence="1" id="KW-0732">Signal</keyword>
<name>A0A5C5UZ59_9BACT</name>
<dbReference type="InterPro" id="IPR011990">
    <property type="entry name" value="TPR-like_helical_dom_sf"/>
</dbReference>
<feature type="chain" id="PRO_5022928754" evidence="1">
    <location>
        <begin position="24"/>
        <end position="265"/>
    </location>
</feature>
<gene>
    <name evidence="2" type="ORF">Enr8_34330</name>
</gene>
<accession>A0A5C5UZ59</accession>
<sequence precursor="true">MRFLLIRGCLLTSLLLVSSPAVAQEGKAVELALEARTAAASGESAKAVSLATQALQQEPQSDAVTFLYYLRGREQFRLGKIAESAADFDKYAQLFPREKPKLWERGITLYYAERYQEGADQFALYQKYLSNDVENAAWRFLCMAQADGVEKAKAELLPIEGDGRAPMMTLHRFYRGQATEAEILKEVEAGEATAAMRAGRRFYAALYLGLYYEAIGEEAKATPFLKQAADADLQKTAQGAINSYMGDVARIHWIQKQASQRKNAD</sequence>
<dbReference type="OrthoDB" id="272871at2"/>
<organism evidence="2 3">
    <name type="scientific">Blastopirellula retiformator</name>
    <dbReference type="NCBI Taxonomy" id="2527970"/>
    <lineage>
        <taxon>Bacteria</taxon>
        <taxon>Pseudomonadati</taxon>
        <taxon>Planctomycetota</taxon>
        <taxon>Planctomycetia</taxon>
        <taxon>Pirellulales</taxon>
        <taxon>Pirellulaceae</taxon>
        <taxon>Blastopirellula</taxon>
    </lineage>
</organism>
<evidence type="ECO:0000313" key="3">
    <source>
        <dbReference type="Proteomes" id="UP000318878"/>
    </source>
</evidence>
<comment type="caution">
    <text evidence="2">The sequence shown here is derived from an EMBL/GenBank/DDBJ whole genome shotgun (WGS) entry which is preliminary data.</text>
</comment>
<keyword evidence="2" id="KW-0449">Lipoprotein</keyword>
<dbReference type="Proteomes" id="UP000318878">
    <property type="component" value="Unassembled WGS sequence"/>
</dbReference>
<feature type="signal peptide" evidence="1">
    <location>
        <begin position="1"/>
        <end position="23"/>
    </location>
</feature>
<dbReference type="PANTHER" id="PTHR47908">
    <property type="match status" value="1"/>
</dbReference>
<reference evidence="2 3" key="1">
    <citation type="submission" date="2019-02" db="EMBL/GenBank/DDBJ databases">
        <title>Deep-cultivation of Planctomycetes and their phenomic and genomic characterization uncovers novel biology.</title>
        <authorList>
            <person name="Wiegand S."/>
            <person name="Jogler M."/>
            <person name="Boedeker C."/>
            <person name="Pinto D."/>
            <person name="Vollmers J."/>
            <person name="Rivas-Marin E."/>
            <person name="Kohn T."/>
            <person name="Peeters S.H."/>
            <person name="Heuer A."/>
            <person name="Rast P."/>
            <person name="Oberbeckmann S."/>
            <person name="Bunk B."/>
            <person name="Jeske O."/>
            <person name="Meyerdierks A."/>
            <person name="Storesund J.E."/>
            <person name="Kallscheuer N."/>
            <person name="Luecker S."/>
            <person name="Lage O.M."/>
            <person name="Pohl T."/>
            <person name="Merkel B.J."/>
            <person name="Hornburger P."/>
            <person name="Mueller R.-W."/>
            <person name="Bruemmer F."/>
            <person name="Labrenz M."/>
            <person name="Spormann A.M."/>
            <person name="Op Den Camp H."/>
            <person name="Overmann J."/>
            <person name="Amann R."/>
            <person name="Jetten M.S.M."/>
            <person name="Mascher T."/>
            <person name="Medema M.H."/>
            <person name="Devos D.P."/>
            <person name="Kaster A.-K."/>
            <person name="Ovreas L."/>
            <person name="Rohde M."/>
            <person name="Galperin M.Y."/>
            <person name="Jogler C."/>
        </authorList>
    </citation>
    <scope>NUCLEOTIDE SEQUENCE [LARGE SCALE GENOMIC DNA]</scope>
    <source>
        <strain evidence="2 3">Enr8</strain>
    </source>
</reference>
<dbReference type="AlphaFoldDB" id="A0A5C5UZ59"/>
<evidence type="ECO:0000256" key="1">
    <source>
        <dbReference type="SAM" id="SignalP"/>
    </source>
</evidence>
<proteinExistence type="predicted"/>
<dbReference type="RefSeq" id="WP_146433685.1">
    <property type="nucleotide sequence ID" value="NZ_SJPF01000004.1"/>
</dbReference>